<dbReference type="GO" id="GO:0051787">
    <property type="term" value="F:misfolded protein binding"/>
    <property type="evidence" value="ECO:0007669"/>
    <property type="project" value="TreeGrafter"/>
</dbReference>
<reference evidence="12" key="3">
    <citation type="submission" date="2025-09" db="UniProtKB">
        <authorList>
            <consortium name="Ensembl"/>
        </authorList>
    </citation>
    <scope>IDENTIFICATION</scope>
</reference>
<feature type="domain" description="Clusterin N-terminal" evidence="10">
    <location>
        <begin position="2"/>
        <end position="199"/>
    </location>
</feature>
<dbReference type="PANTHER" id="PTHR10970:SF2">
    <property type="entry name" value="CLUSTERIN-LIKE PROTEIN 1"/>
    <property type="match status" value="1"/>
</dbReference>
<dbReference type="InParanoid" id="A0A667XXI8"/>
<evidence type="ECO:0000313" key="12">
    <source>
        <dbReference type="Ensembl" id="ENSMMDP00005013976.1"/>
    </source>
</evidence>
<keyword evidence="7" id="KW-0325">Glycoprotein</keyword>
<keyword evidence="6" id="KW-1015">Disulfide bond</keyword>
<gene>
    <name evidence="12" type="primary">CLUL1</name>
</gene>
<accession>A0A667XXI8</accession>
<evidence type="ECO:0000313" key="13">
    <source>
        <dbReference type="Proteomes" id="UP000472263"/>
    </source>
</evidence>
<evidence type="ECO:0000256" key="3">
    <source>
        <dbReference type="ARBA" id="ARBA00022525"/>
    </source>
</evidence>
<sequence>VLSSAGEQYVDEEIKQALFGVKQMKEMMEKKEEKHAHLMDVLRHSSDKMKVQLARETEQKLQEAEQQCHDSVKTSFEECRPCLEDTCKTFYTSTCRRGFSSFSLKVEEFFRRMATQLGAPEQNEENPDHFNSVLNQNQITEGAADLELLQAEASFSQLLSNISVLYNQSVVLVKRMQEVFGRSFLVAFTAELKPKPLSSTQEGWRAGLFRATDLDHVFDSVYNFGRTVLEEFSSTVADVFEEIHEAEEDYQQSRGIRHLCRQLRRQPSECWQLQGRCEMCEEYLLTECPSMRQLHSEQEELNLLLNASRQQYEGRLQLVQRHTADTQRWLRNMEEQYGWVSQLSNSSLDPHNIFTVITVWTYFFLHQSKADTSVVVTILDAAPVTLSVPAELDVGDPAFIQFVAQEALALHKRRIRGTGPGGAVV</sequence>
<dbReference type="AlphaFoldDB" id="A0A667XXI8"/>
<evidence type="ECO:0000259" key="11">
    <source>
        <dbReference type="SMART" id="SM00035"/>
    </source>
</evidence>
<dbReference type="SMART" id="SM00030">
    <property type="entry name" value="CLb"/>
    <property type="match status" value="1"/>
</dbReference>
<evidence type="ECO:0000259" key="10">
    <source>
        <dbReference type="SMART" id="SM00030"/>
    </source>
</evidence>
<dbReference type="SMART" id="SM00035">
    <property type="entry name" value="CLa"/>
    <property type="match status" value="1"/>
</dbReference>
<evidence type="ECO:0000256" key="9">
    <source>
        <dbReference type="SAM" id="Coils"/>
    </source>
</evidence>
<keyword evidence="5 9" id="KW-0175">Coiled coil</keyword>
<evidence type="ECO:0000256" key="6">
    <source>
        <dbReference type="ARBA" id="ARBA00023157"/>
    </source>
</evidence>
<comment type="subcellular location">
    <subcellularLocation>
        <location evidence="1">Secreted</location>
    </subcellularLocation>
</comment>
<reference evidence="12" key="2">
    <citation type="submission" date="2025-08" db="UniProtKB">
        <authorList>
            <consortium name="Ensembl"/>
        </authorList>
    </citation>
    <scope>IDENTIFICATION</scope>
</reference>
<keyword evidence="4" id="KW-0732">Signal</keyword>
<dbReference type="GO" id="GO:0005634">
    <property type="term" value="C:nucleus"/>
    <property type="evidence" value="ECO:0007669"/>
    <property type="project" value="TreeGrafter"/>
</dbReference>
<name>A0A667XXI8_9TELE</name>
<dbReference type="GeneTree" id="ENSGT00530000063668"/>
<dbReference type="Pfam" id="PF01093">
    <property type="entry name" value="Clusterin"/>
    <property type="match status" value="1"/>
</dbReference>
<dbReference type="Ensembl" id="ENSMMDT00005014371.1">
    <property type="protein sequence ID" value="ENSMMDP00005013976.1"/>
    <property type="gene ID" value="ENSMMDG00005007227.1"/>
</dbReference>
<dbReference type="PANTHER" id="PTHR10970">
    <property type="entry name" value="CLUSTERIN"/>
    <property type="match status" value="1"/>
</dbReference>
<keyword evidence="3" id="KW-0964">Secreted</keyword>
<evidence type="ECO:0000256" key="5">
    <source>
        <dbReference type="ARBA" id="ARBA00023054"/>
    </source>
</evidence>
<dbReference type="InterPro" id="IPR016015">
    <property type="entry name" value="Clusterin_C"/>
</dbReference>
<evidence type="ECO:0000256" key="4">
    <source>
        <dbReference type="ARBA" id="ARBA00022729"/>
    </source>
</evidence>
<dbReference type="Proteomes" id="UP000472263">
    <property type="component" value="Chromosome 20"/>
</dbReference>
<proteinExistence type="inferred from homology"/>
<evidence type="ECO:0000256" key="1">
    <source>
        <dbReference type="ARBA" id="ARBA00004613"/>
    </source>
</evidence>
<reference evidence="12" key="1">
    <citation type="submission" date="2019-06" db="EMBL/GenBank/DDBJ databases">
        <authorList>
            <consortium name="Wellcome Sanger Institute Data Sharing"/>
        </authorList>
    </citation>
    <scope>NUCLEOTIDE SEQUENCE [LARGE SCALE GENOMIC DNA]</scope>
</reference>
<feature type="domain" description="Clusterin C-terminal" evidence="11">
    <location>
        <begin position="204"/>
        <end position="412"/>
    </location>
</feature>
<comment type="similarity">
    <text evidence="2 8">Belongs to the clusterin family.</text>
</comment>
<dbReference type="InterPro" id="IPR016014">
    <property type="entry name" value="Clusterin_N"/>
</dbReference>
<keyword evidence="13" id="KW-1185">Reference proteome</keyword>
<evidence type="ECO:0000256" key="7">
    <source>
        <dbReference type="ARBA" id="ARBA00023180"/>
    </source>
</evidence>
<evidence type="ECO:0000256" key="2">
    <source>
        <dbReference type="ARBA" id="ARBA00010069"/>
    </source>
</evidence>
<evidence type="ECO:0000256" key="8">
    <source>
        <dbReference type="RuleBase" id="RU000629"/>
    </source>
</evidence>
<protein>
    <recommendedName>
        <fullName evidence="8">Clusterin</fullName>
    </recommendedName>
</protein>
<organism evidence="12 13">
    <name type="scientific">Myripristis murdjan</name>
    <name type="common">pinecone soldierfish</name>
    <dbReference type="NCBI Taxonomy" id="586833"/>
    <lineage>
        <taxon>Eukaryota</taxon>
        <taxon>Metazoa</taxon>
        <taxon>Chordata</taxon>
        <taxon>Craniata</taxon>
        <taxon>Vertebrata</taxon>
        <taxon>Euteleostomi</taxon>
        <taxon>Actinopterygii</taxon>
        <taxon>Neopterygii</taxon>
        <taxon>Teleostei</taxon>
        <taxon>Neoteleostei</taxon>
        <taxon>Acanthomorphata</taxon>
        <taxon>Holocentriformes</taxon>
        <taxon>Holocentridae</taxon>
        <taxon>Myripristis</taxon>
    </lineage>
</organism>
<feature type="coiled-coil region" evidence="9">
    <location>
        <begin position="21"/>
        <end position="74"/>
    </location>
</feature>
<dbReference type="InterPro" id="IPR000753">
    <property type="entry name" value="Clusterin-like"/>
</dbReference>
<dbReference type="GO" id="GO:0005615">
    <property type="term" value="C:extracellular space"/>
    <property type="evidence" value="ECO:0007669"/>
    <property type="project" value="TreeGrafter"/>
</dbReference>